<keyword evidence="3" id="KW-1185">Reference proteome</keyword>
<dbReference type="RefSeq" id="WP_344049275.1">
    <property type="nucleotide sequence ID" value="NZ_BAAAHG010000014.1"/>
</dbReference>
<evidence type="ECO:0000313" key="2">
    <source>
        <dbReference type="EMBL" id="GAA0911465.1"/>
    </source>
</evidence>
<dbReference type="EMBL" id="BAAAHG010000014">
    <property type="protein sequence ID" value="GAA0911465.1"/>
    <property type="molecule type" value="Genomic_DNA"/>
</dbReference>
<dbReference type="InterPro" id="IPR037523">
    <property type="entry name" value="VOC_core"/>
</dbReference>
<evidence type="ECO:0000313" key="3">
    <source>
        <dbReference type="Proteomes" id="UP001501005"/>
    </source>
</evidence>
<dbReference type="PROSITE" id="PS51819">
    <property type="entry name" value="VOC"/>
    <property type="match status" value="1"/>
</dbReference>
<organism evidence="2 3">
    <name type="scientific">Streptomyces thermoalcalitolerans</name>
    <dbReference type="NCBI Taxonomy" id="65605"/>
    <lineage>
        <taxon>Bacteria</taxon>
        <taxon>Bacillati</taxon>
        <taxon>Actinomycetota</taxon>
        <taxon>Actinomycetes</taxon>
        <taxon>Kitasatosporales</taxon>
        <taxon>Streptomycetaceae</taxon>
        <taxon>Streptomyces</taxon>
    </lineage>
</organism>
<dbReference type="SUPFAM" id="SSF54593">
    <property type="entry name" value="Glyoxalase/Bleomycin resistance protein/Dihydroxybiphenyl dioxygenase"/>
    <property type="match status" value="1"/>
</dbReference>
<protein>
    <submittedName>
        <fullName evidence="2">VOC family protein</fullName>
    </submittedName>
</protein>
<gene>
    <name evidence="2" type="ORF">GCM10009549_22620</name>
</gene>
<dbReference type="PANTHER" id="PTHR36503">
    <property type="entry name" value="BLR2520 PROTEIN"/>
    <property type="match status" value="1"/>
</dbReference>
<reference evidence="3" key="1">
    <citation type="journal article" date="2019" name="Int. J. Syst. Evol. Microbiol.">
        <title>The Global Catalogue of Microorganisms (GCM) 10K type strain sequencing project: providing services to taxonomists for standard genome sequencing and annotation.</title>
        <authorList>
            <consortium name="The Broad Institute Genomics Platform"/>
            <consortium name="The Broad Institute Genome Sequencing Center for Infectious Disease"/>
            <person name="Wu L."/>
            <person name="Ma J."/>
        </authorList>
    </citation>
    <scope>NUCLEOTIDE SEQUENCE [LARGE SCALE GENOMIC DNA]</scope>
    <source>
        <strain evidence="3">JCM 10673</strain>
    </source>
</reference>
<dbReference type="PANTHER" id="PTHR36503:SF3">
    <property type="entry name" value="BLR0126 PROTEIN"/>
    <property type="match status" value="1"/>
</dbReference>
<dbReference type="InterPro" id="IPR029068">
    <property type="entry name" value="Glyas_Bleomycin-R_OHBP_Dase"/>
</dbReference>
<name>A0ABP3Z3E0_9ACTN</name>
<accession>A0ABP3Z3E0</accession>
<proteinExistence type="predicted"/>
<feature type="domain" description="VOC" evidence="1">
    <location>
        <begin position="7"/>
        <end position="131"/>
    </location>
</feature>
<comment type="caution">
    <text evidence="2">The sequence shown here is derived from an EMBL/GenBank/DDBJ whole genome shotgun (WGS) entry which is preliminary data.</text>
</comment>
<dbReference type="InterPro" id="IPR004360">
    <property type="entry name" value="Glyas_Fos-R_dOase_dom"/>
</dbReference>
<dbReference type="Proteomes" id="UP001501005">
    <property type="component" value="Unassembled WGS sequence"/>
</dbReference>
<evidence type="ECO:0000259" key="1">
    <source>
        <dbReference type="PROSITE" id="PS51819"/>
    </source>
</evidence>
<dbReference type="Pfam" id="PF00903">
    <property type="entry name" value="Glyoxalase"/>
    <property type="match status" value="1"/>
</dbReference>
<dbReference type="Gene3D" id="3.10.180.10">
    <property type="entry name" value="2,3-Dihydroxybiphenyl 1,2-Dioxygenase, domain 1"/>
    <property type="match status" value="1"/>
</dbReference>
<sequence>MAVPAPKLSLFGIVVDDMSKALAFYRRLGLDIPAEADTQPHVETVLPGGVRLAWDTVETVRSYDPEWKAPTGGHRFAVAFEFPDAQAVDAKYAELVDAGYVGHIAPWDAVWGQRYAVVLDPDGTAVDLFAPLAG</sequence>